<gene>
    <name evidence="2" type="ORF">CB5_LOCUS9859</name>
</gene>
<protein>
    <submittedName>
        <fullName evidence="2">Uncharacterized protein</fullName>
    </submittedName>
</protein>
<dbReference type="AlphaFoldDB" id="A0A6V7P7K1"/>
<dbReference type="PANTHER" id="PTHR47177">
    <property type="entry name" value="F18C1.6 PROTEIN"/>
    <property type="match status" value="1"/>
</dbReference>
<evidence type="ECO:0000256" key="1">
    <source>
        <dbReference type="SAM" id="MobiDB-lite"/>
    </source>
</evidence>
<feature type="region of interest" description="Disordered" evidence="1">
    <location>
        <begin position="65"/>
        <end position="102"/>
    </location>
</feature>
<dbReference type="PANTHER" id="PTHR47177:SF4">
    <property type="entry name" value="OS06G0283200 PROTEIN"/>
    <property type="match status" value="1"/>
</dbReference>
<organism evidence="2">
    <name type="scientific">Ananas comosus var. bracteatus</name>
    <name type="common">red pineapple</name>
    <dbReference type="NCBI Taxonomy" id="296719"/>
    <lineage>
        <taxon>Eukaryota</taxon>
        <taxon>Viridiplantae</taxon>
        <taxon>Streptophyta</taxon>
        <taxon>Embryophyta</taxon>
        <taxon>Tracheophyta</taxon>
        <taxon>Spermatophyta</taxon>
        <taxon>Magnoliopsida</taxon>
        <taxon>Liliopsida</taxon>
        <taxon>Poales</taxon>
        <taxon>Bromeliaceae</taxon>
        <taxon>Bromelioideae</taxon>
        <taxon>Ananas</taxon>
    </lineage>
</organism>
<name>A0A6V7P7K1_ANACO</name>
<accession>A0A6V7P7K1</accession>
<reference evidence="2" key="1">
    <citation type="submission" date="2020-07" db="EMBL/GenBank/DDBJ databases">
        <authorList>
            <person name="Lin J."/>
        </authorList>
    </citation>
    <scope>NUCLEOTIDE SEQUENCE</scope>
</reference>
<proteinExistence type="predicted"/>
<dbReference type="EMBL" id="LR862146">
    <property type="protein sequence ID" value="CAD1826648.1"/>
    <property type="molecule type" value="Genomic_DNA"/>
</dbReference>
<sequence>MNDTAKGEIQSLVKLNLKLLNKDKRLGADSFREVARIATHTILAACGLEHSRSSARPFSRSVCKHSEKVKQLQPSPRVASPLGELHWRESTNPPSVRKRSEH</sequence>
<evidence type="ECO:0000313" key="2">
    <source>
        <dbReference type="EMBL" id="CAD1826648.1"/>
    </source>
</evidence>